<evidence type="ECO:0000313" key="2">
    <source>
        <dbReference type="EMBL" id="GAI02391.1"/>
    </source>
</evidence>
<feature type="non-terminal residue" evidence="2">
    <location>
        <position position="1"/>
    </location>
</feature>
<proteinExistence type="predicted"/>
<feature type="transmembrane region" description="Helical" evidence="1">
    <location>
        <begin position="26"/>
        <end position="50"/>
    </location>
</feature>
<gene>
    <name evidence="2" type="ORF">S06H3_22661</name>
</gene>
<sequence>GWQFYLIASCLHGLLNYSVVLLQSGLFTVVHVEIYAAVVAVMVTAWALWLRWRKAAAEAQV</sequence>
<comment type="caution">
    <text evidence="2">The sequence shown here is derived from an EMBL/GenBank/DDBJ whole genome shotgun (WGS) entry which is preliminary data.</text>
</comment>
<dbReference type="AlphaFoldDB" id="X1L948"/>
<reference evidence="2" key="1">
    <citation type="journal article" date="2014" name="Front. Microbiol.">
        <title>High frequency of phylogenetically diverse reductive dehalogenase-homologous genes in deep subseafloor sedimentary metagenomes.</title>
        <authorList>
            <person name="Kawai M."/>
            <person name="Futagami T."/>
            <person name="Toyoda A."/>
            <person name="Takaki Y."/>
            <person name="Nishi S."/>
            <person name="Hori S."/>
            <person name="Arai W."/>
            <person name="Tsubouchi T."/>
            <person name="Morono Y."/>
            <person name="Uchiyama I."/>
            <person name="Ito T."/>
            <person name="Fujiyama A."/>
            <person name="Inagaki F."/>
            <person name="Takami H."/>
        </authorList>
    </citation>
    <scope>NUCLEOTIDE SEQUENCE</scope>
    <source>
        <strain evidence="2">Expedition CK06-06</strain>
    </source>
</reference>
<organism evidence="2">
    <name type="scientific">marine sediment metagenome</name>
    <dbReference type="NCBI Taxonomy" id="412755"/>
    <lineage>
        <taxon>unclassified sequences</taxon>
        <taxon>metagenomes</taxon>
        <taxon>ecological metagenomes</taxon>
    </lineage>
</organism>
<accession>X1L948</accession>
<keyword evidence="1" id="KW-1133">Transmembrane helix</keyword>
<name>X1L948_9ZZZZ</name>
<keyword evidence="1" id="KW-0812">Transmembrane</keyword>
<keyword evidence="1" id="KW-0472">Membrane</keyword>
<dbReference type="EMBL" id="BARV01012159">
    <property type="protein sequence ID" value="GAI02391.1"/>
    <property type="molecule type" value="Genomic_DNA"/>
</dbReference>
<evidence type="ECO:0008006" key="3">
    <source>
        <dbReference type="Google" id="ProtNLM"/>
    </source>
</evidence>
<protein>
    <recommendedName>
        <fullName evidence="3">PrsW family intramembrane metalloprotease</fullName>
    </recommendedName>
</protein>
<evidence type="ECO:0000256" key="1">
    <source>
        <dbReference type="SAM" id="Phobius"/>
    </source>
</evidence>